<feature type="chain" id="PRO_5039260608" evidence="2">
    <location>
        <begin position="27"/>
        <end position="502"/>
    </location>
</feature>
<dbReference type="GO" id="GO:0004622">
    <property type="term" value="F:phosphatidylcholine lysophospholipase activity"/>
    <property type="evidence" value="ECO:0007669"/>
    <property type="project" value="TreeGrafter"/>
</dbReference>
<name>A0A848B7V9_9FIRM</name>
<keyword evidence="5" id="KW-1185">Reference proteome</keyword>
<accession>A0A848B7V9</accession>
<evidence type="ECO:0000256" key="2">
    <source>
        <dbReference type="SAM" id="SignalP"/>
    </source>
</evidence>
<dbReference type="InterPro" id="IPR051532">
    <property type="entry name" value="Ester_Hydrolysis_Enzymes"/>
</dbReference>
<dbReference type="AlphaFoldDB" id="A0A848B7V9"/>
<sequence>MRKTGKTCILLAGLLCLAEAFSLASAAAQPQAAAAAVAAASQAMAGQATNGQANGGRANDDQAMNRQAGNGQAANRLLADDQAAAGSSAAQVPLGGSEAAAAPQIAFHARRVRIVWPVVARAVRYEVVLLSGPEDTPDNVVARQDYIYTNGVELDLTPYGDDAAGLYWKVYPLDHDGHAIADSTTPLPIASGTPDPTAPLPTTEFEQMDYAPLYPVFSWIPTLGAKHHIIEVYRERDGEKKLVRTLTGGEYDVYEEGGYTVPGRYDWRVRAVDDAGMPISDWSAFSSFEVTAPTPVAALGDSITHGGGAMSVPPGYLIYDWETYSPVPVKNLGYSGNTTAAMLERFERDVLPFSPRVLVIMGGVNDYRGTTYGSETVANLEAIRAKCDAYGIIPVFATVTPINPGLILRYGQIEVPPADWQVHRDYINHWIMEQTYAVDVASALQDANGWLDAHYTTDGLHPDDYGKREIGERIGTYLAAHFPWITDRLVKKPVPQALQTQP</sequence>
<dbReference type="Proteomes" id="UP000543804">
    <property type="component" value="Unassembled WGS sequence"/>
</dbReference>
<feature type="region of interest" description="Disordered" evidence="1">
    <location>
        <begin position="49"/>
        <end position="71"/>
    </location>
</feature>
<dbReference type="SUPFAM" id="SSF52266">
    <property type="entry name" value="SGNH hydrolase"/>
    <property type="match status" value="1"/>
</dbReference>
<gene>
    <name evidence="4" type="ORF">HF878_07490</name>
</gene>
<dbReference type="PANTHER" id="PTHR30383">
    <property type="entry name" value="THIOESTERASE 1/PROTEASE 1/LYSOPHOSPHOLIPASE L1"/>
    <property type="match status" value="1"/>
</dbReference>
<reference evidence="4 5" key="1">
    <citation type="submission" date="2020-04" db="EMBL/GenBank/DDBJ databases">
        <authorList>
            <person name="Hitch T.C.A."/>
            <person name="Wylensek D."/>
            <person name="Clavel T."/>
        </authorList>
    </citation>
    <scope>NUCLEOTIDE SEQUENCE [LARGE SCALE GENOMIC DNA]</scope>
    <source>
        <strain evidence="4 5">PG-130-P53-12</strain>
    </source>
</reference>
<dbReference type="InterPro" id="IPR013783">
    <property type="entry name" value="Ig-like_fold"/>
</dbReference>
<evidence type="ECO:0000313" key="5">
    <source>
        <dbReference type="Proteomes" id="UP000543804"/>
    </source>
</evidence>
<comment type="caution">
    <text evidence="4">The sequence shown here is derived from an EMBL/GenBank/DDBJ whole genome shotgun (WGS) entry which is preliminary data.</text>
</comment>
<evidence type="ECO:0000256" key="1">
    <source>
        <dbReference type="SAM" id="MobiDB-lite"/>
    </source>
</evidence>
<dbReference type="Gene3D" id="3.40.50.1110">
    <property type="entry name" value="SGNH hydrolase"/>
    <property type="match status" value="1"/>
</dbReference>
<feature type="compositionally biased region" description="Polar residues" evidence="1">
    <location>
        <begin position="62"/>
        <end position="71"/>
    </location>
</feature>
<dbReference type="InterPro" id="IPR013830">
    <property type="entry name" value="SGNH_hydro"/>
</dbReference>
<dbReference type="InterPro" id="IPR036514">
    <property type="entry name" value="SGNH_hydro_sf"/>
</dbReference>
<proteinExistence type="predicted"/>
<feature type="signal peptide" evidence="2">
    <location>
        <begin position="1"/>
        <end position="26"/>
    </location>
</feature>
<organism evidence="4 5">
    <name type="scientific">Selenomonas bovis</name>
    <dbReference type="NCBI Taxonomy" id="416586"/>
    <lineage>
        <taxon>Bacteria</taxon>
        <taxon>Bacillati</taxon>
        <taxon>Bacillota</taxon>
        <taxon>Negativicutes</taxon>
        <taxon>Selenomonadales</taxon>
        <taxon>Selenomonadaceae</taxon>
        <taxon>Selenomonas</taxon>
    </lineage>
</organism>
<keyword evidence="4" id="KW-0378">Hydrolase</keyword>
<evidence type="ECO:0000313" key="4">
    <source>
        <dbReference type="EMBL" id="NMD99308.1"/>
    </source>
</evidence>
<dbReference type="Pfam" id="PF13472">
    <property type="entry name" value="Lipase_GDSL_2"/>
    <property type="match status" value="1"/>
</dbReference>
<feature type="domain" description="SGNH hydrolase-type esterase" evidence="3">
    <location>
        <begin position="298"/>
        <end position="467"/>
    </location>
</feature>
<keyword evidence="2" id="KW-0732">Signal</keyword>
<dbReference type="PANTHER" id="PTHR30383:SF5">
    <property type="entry name" value="SGNH HYDROLASE-TYPE ESTERASE DOMAIN-CONTAINING PROTEIN"/>
    <property type="match status" value="1"/>
</dbReference>
<dbReference type="Gene3D" id="2.60.40.10">
    <property type="entry name" value="Immunoglobulins"/>
    <property type="match status" value="1"/>
</dbReference>
<dbReference type="EMBL" id="JABAFA010000026">
    <property type="protein sequence ID" value="NMD99308.1"/>
    <property type="molecule type" value="Genomic_DNA"/>
</dbReference>
<protein>
    <submittedName>
        <fullName evidence="4">SGNH/GDSL hydrolase family protein</fullName>
    </submittedName>
</protein>
<evidence type="ECO:0000259" key="3">
    <source>
        <dbReference type="Pfam" id="PF13472"/>
    </source>
</evidence>